<proteinExistence type="predicted"/>
<dbReference type="InterPro" id="IPR034733">
    <property type="entry name" value="AcCoA_carboxyl_beta"/>
</dbReference>
<dbReference type="InterPro" id="IPR051047">
    <property type="entry name" value="AccD/PCCB"/>
</dbReference>
<dbReference type="GO" id="GO:0016740">
    <property type="term" value="F:transferase activity"/>
    <property type="evidence" value="ECO:0007669"/>
    <property type="project" value="UniProtKB-KW"/>
</dbReference>
<accession>A0AAE9Y874</accession>
<dbReference type="PANTHER" id="PTHR43842">
    <property type="entry name" value="PROPIONYL-COA CARBOXYLASE BETA CHAIN"/>
    <property type="match status" value="1"/>
</dbReference>
<evidence type="ECO:0000259" key="1">
    <source>
        <dbReference type="PROSITE" id="PS50989"/>
    </source>
</evidence>
<gene>
    <name evidence="2" type="ORF">PO878_06450</name>
</gene>
<reference evidence="2" key="1">
    <citation type="submission" date="2023-01" db="EMBL/GenBank/DDBJ databases">
        <title>The diversity of Class Acidimicrobiia in South China Sea sediment environments and the proposal of Iamia marina sp. nov., a novel species of the genus Iamia.</title>
        <authorList>
            <person name="He Y."/>
            <person name="Tian X."/>
        </authorList>
    </citation>
    <scope>NUCLEOTIDE SEQUENCE</scope>
    <source>
        <strain evidence="2">DSM 19957</strain>
    </source>
</reference>
<feature type="domain" description="CoA carboxyltransferase C-terminal" evidence="1">
    <location>
        <begin position="192"/>
        <end position="427"/>
    </location>
</feature>
<dbReference type="RefSeq" id="WP_272737884.1">
    <property type="nucleotide sequence ID" value="NZ_CP116942.1"/>
</dbReference>
<dbReference type="Pfam" id="PF01039">
    <property type="entry name" value="Carboxyl_trans"/>
    <property type="match status" value="1"/>
</dbReference>
<dbReference type="GO" id="GO:0004658">
    <property type="term" value="F:propionyl-CoA carboxylase activity"/>
    <property type="evidence" value="ECO:0007669"/>
    <property type="project" value="TreeGrafter"/>
</dbReference>
<name>A0AAE9Y874_9ACTN</name>
<keyword evidence="2" id="KW-0808">Transferase</keyword>
<sequence>MARPGAAWAGLLEVDGRTAMYVEVGGPGPGPRAAEAEADAVAGAFRQAGELGVPVLAVVGALAVEPTDLAGLAAWGRVAHAAVRLSGAVPLLVAVTGPCHGGLATLLGLADHVVVTRDATAYVNGPSAVEALTALHTTPATLGGAAVHATATGLATLLAEDRDDAVAALADLLSYLPSTWDGPAPLVATTDPPDRPSRVAARTVPTRPEAAYDVRDVVADLADAGSVTELWADHAPNVVTAYARLGGRPVAVVANQPRVRAGTLDLAASSKVARHVQAADGAGLALLTLVDTPGFEPGRDLEWRGMIRHGAEAVHAYCAATVPRMCVVLRKAYGGAYIVMDSRSTGSDLVLAWPGAEVAVMGAPGAVAVLHRREVAEAADPDAVRRAREAEYRATFCTPDLAAAAGAVDEVIAPEATRAHLVAALARLAGKRPHLPARRHAVGPC</sequence>
<dbReference type="Proteomes" id="UP001216390">
    <property type="component" value="Chromosome"/>
</dbReference>
<evidence type="ECO:0000313" key="3">
    <source>
        <dbReference type="Proteomes" id="UP001216390"/>
    </source>
</evidence>
<keyword evidence="3" id="KW-1185">Reference proteome</keyword>
<dbReference type="PANTHER" id="PTHR43842:SF2">
    <property type="entry name" value="PROPIONYL-COA CARBOXYLASE BETA CHAIN, MITOCHONDRIAL"/>
    <property type="match status" value="1"/>
</dbReference>
<dbReference type="EMBL" id="CP116942">
    <property type="protein sequence ID" value="WCO68367.1"/>
    <property type="molecule type" value="Genomic_DNA"/>
</dbReference>
<dbReference type="InterPro" id="IPR029045">
    <property type="entry name" value="ClpP/crotonase-like_dom_sf"/>
</dbReference>
<protein>
    <submittedName>
        <fullName evidence="2">Carboxyl transferase domain-containing protein</fullName>
    </submittedName>
</protein>
<dbReference type="SUPFAM" id="SSF52096">
    <property type="entry name" value="ClpP/crotonase"/>
    <property type="match status" value="2"/>
</dbReference>
<evidence type="ECO:0000313" key="2">
    <source>
        <dbReference type="EMBL" id="WCO68367.1"/>
    </source>
</evidence>
<dbReference type="KEGG" id="ima:PO878_06450"/>
<organism evidence="2 3">
    <name type="scientific">Iamia majanohamensis</name>
    <dbReference type="NCBI Taxonomy" id="467976"/>
    <lineage>
        <taxon>Bacteria</taxon>
        <taxon>Bacillati</taxon>
        <taxon>Actinomycetota</taxon>
        <taxon>Acidimicrobiia</taxon>
        <taxon>Acidimicrobiales</taxon>
        <taxon>Iamiaceae</taxon>
        <taxon>Iamia</taxon>
    </lineage>
</organism>
<dbReference type="Gene3D" id="3.90.226.10">
    <property type="entry name" value="2-enoyl-CoA Hydratase, Chain A, domain 1"/>
    <property type="match status" value="2"/>
</dbReference>
<dbReference type="InterPro" id="IPR011763">
    <property type="entry name" value="COA_CT_C"/>
</dbReference>
<dbReference type="AlphaFoldDB" id="A0AAE9Y874"/>
<dbReference type="PROSITE" id="PS50989">
    <property type="entry name" value="COA_CT_CTER"/>
    <property type="match status" value="1"/>
</dbReference>